<proteinExistence type="predicted"/>
<dbReference type="Proteomes" id="UP000322873">
    <property type="component" value="Unassembled WGS sequence"/>
</dbReference>
<keyword evidence="1" id="KW-1133">Transmembrane helix</keyword>
<feature type="transmembrane region" description="Helical" evidence="1">
    <location>
        <begin position="12"/>
        <end position="31"/>
    </location>
</feature>
<keyword evidence="1" id="KW-0472">Membrane</keyword>
<protein>
    <submittedName>
        <fullName evidence="2">Uncharacterized protein</fullName>
    </submittedName>
</protein>
<sequence>MKFNHIPNIYTYIIINTSSHIILIFFHIEIISHNPKTYKFNTFFIPSNEYPIVSWNNESTQNHVCVI</sequence>
<dbReference type="EMBL" id="VICG01000008">
    <property type="protein sequence ID" value="KAA8569768.1"/>
    <property type="molecule type" value="Genomic_DNA"/>
</dbReference>
<keyword evidence="3" id="KW-1185">Reference proteome</keyword>
<dbReference type="AlphaFoldDB" id="A0A5M9JJT6"/>
<organism evidence="2 3">
    <name type="scientific">Monilinia fructicola</name>
    <name type="common">Brown rot fungus</name>
    <name type="synonym">Ciboria fructicola</name>
    <dbReference type="NCBI Taxonomy" id="38448"/>
    <lineage>
        <taxon>Eukaryota</taxon>
        <taxon>Fungi</taxon>
        <taxon>Dikarya</taxon>
        <taxon>Ascomycota</taxon>
        <taxon>Pezizomycotina</taxon>
        <taxon>Leotiomycetes</taxon>
        <taxon>Helotiales</taxon>
        <taxon>Sclerotiniaceae</taxon>
        <taxon>Monilinia</taxon>
    </lineage>
</organism>
<gene>
    <name evidence="2" type="ORF">EYC84_001349</name>
</gene>
<evidence type="ECO:0000313" key="2">
    <source>
        <dbReference type="EMBL" id="KAA8569768.1"/>
    </source>
</evidence>
<keyword evidence="1" id="KW-0812">Transmembrane</keyword>
<reference evidence="2 3" key="1">
    <citation type="submission" date="2019-06" db="EMBL/GenBank/DDBJ databases">
        <title>Genome Sequence of the Brown Rot Fungal Pathogen Monilinia fructicola.</title>
        <authorList>
            <person name="De Miccolis Angelini R.M."/>
            <person name="Landi L."/>
            <person name="Abate D."/>
            <person name="Pollastro S."/>
            <person name="Romanazzi G."/>
            <person name="Faretra F."/>
        </authorList>
    </citation>
    <scope>NUCLEOTIDE SEQUENCE [LARGE SCALE GENOMIC DNA]</scope>
    <source>
        <strain evidence="2 3">Mfrc123</strain>
    </source>
</reference>
<name>A0A5M9JJT6_MONFR</name>
<comment type="caution">
    <text evidence="2">The sequence shown here is derived from an EMBL/GenBank/DDBJ whole genome shotgun (WGS) entry which is preliminary data.</text>
</comment>
<accession>A0A5M9JJT6</accession>
<evidence type="ECO:0000313" key="3">
    <source>
        <dbReference type="Proteomes" id="UP000322873"/>
    </source>
</evidence>
<evidence type="ECO:0000256" key="1">
    <source>
        <dbReference type="SAM" id="Phobius"/>
    </source>
</evidence>